<proteinExistence type="predicted"/>
<evidence type="ECO:0000313" key="3">
    <source>
        <dbReference type="Proteomes" id="UP000887566"/>
    </source>
</evidence>
<protein>
    <submittedName>
        <fullName evidence="4">Mitochondrial 28S ribosomal protein S27</fullName>
    </submittedName>
</protein>
<reference evidence="4" key="1">
    <citation type="submission" date="2022-11" db="UniProtKB">
        <authorList>
            <consortium name="WormBaseParasite"/>
        </authorList>
    </citation>
    <scope>IDENTIFICATION</scope>
</reference>
<evidence type="ECO:0000256" key="2">
    <source>
        <dbReference type="SAM" id="MobiDB-lite"/>
    </source>
</evidence>
<dbReference type="AlphaFoldDB" id="A0A914V235"/>
<organism evidence="3 4">
    <name type="scientific">Plectus sambesii</name>
    <dbReference type="NCBI Taxonomy" id="2011161"/>
    <lineage>
        <taxon>Eukaryota</taxon>
        <taxon>Metazoa</taxon>
        <taxon>Ecdysozoa</taxon>
        <taxon>Nematoda</taxon>
        <taxon>Chromadorea</taxon>
        <taxon>Plectida</taxon>
        <taxon>Plectina</taxon>
        <taxon>Plectoidea</taxon>
        <taxon>Plectidae</taxon>
        <taxon>Plectus</taxon>
    </lineage>
</organism>
<dbReference type="InterPro" id="IPR019266">
    <property type="entry name" value="Ribosomal_mS27"/>
</dbReference>
<dbReference type="Pfam" id="PF10037">
    <property type="entry name" value="MRP-S27"/>
    <property type="match status" value="1"/>
</dbReference>
<comment type="subcellular location">
    <subcellularLocation>
        <location evidence="1">Mitochondrion</location>
    </subcellularLocation>
</comment>
<dbReference type="WBParaSite" id="PSAMB.scaffold1399size32041.g12852.t1">
    <property type="protein sequence ID" value="PSAMB.scaffold1399size32041.g12852.t1"/>
    <property type="gene ID" value="PSAMB.scaffold1399size32041.g12852"/>
</dbReference>
<evidence type="ECO:0000256" key="1">
    <source>
        <dbReference type="ARBA" id="ARBA00004173"/>
    </source>
</evidence>
<dbReference type="InterPro" id="IPR034913">
    <property type="entry name" value="mS27/PTCD2"/>
</dbReference>
<name>A0A914V235_9BILA</name>
<keyword evidence="3" id="KW-1185">Reference proteome</keyword>
<feature type="region of interest" description="Disordered" evidence="2">
    <location>
        <begin position="305"/>
        <end position="337"/>
    </location>
</feature>
<dbReference type="Proteomes" id="UP000887566">
    <property type="component" value="Unplaced"/>
</dbReference>
<dbReference type="PANTHER" id="PTHR21393:SF0">
    <property type="entry name" value="SMALL RIBOSOMAL SUBUNIT PROTEIN MS27"/>
    <property type="match status" value="1"/>
</dbReference>
<sequence>MLSGRLSTRLSTRLLYRQSVARRQRRTLLSPAFALTDDWAGRHERMKQLGLGGDYEWIAAVQKKYVGGGTASAIDVDAAIVGADQLDQVDDVRDLVYKLRHTPLAADMFESTPYAIIRLFLKHNCTEQLLACFDDPINYGVFPNEHAACLLMDHFLRADNIQAAAKVASFLMLQEMFDCRLVVHLAALSCAKWAELPAAQQYLNKPAEAVAEETQHGEEDEFVFKVPYLKNIHFDGHFDLKDPAQLVGKSLVWFGRQLLPADLATSAQLLGWTVFGDVDRLHSFLKQNNAKCLRHAVTTAKSLVQSRIEPPAESGAPADATPPPSTPDAEPTPKDDRWQTCLTLLDKVATTTGEETLSSAILQRLNECRADEEEKLMKKQRQLFSTWNEDRKNHLIAQNMRLKHNLRLEEIAQERKQIADESDVMFFFENRTKWEKFGQEDDKIEEKVDVTKAEAKLTDQEYAKILFAGEAKSTKPTRTT</sequence>
<dbReference type="PANTHER" id="PTHR21393">
    <property type="entry name" value="MITOCHONDRIAL 28S RIBOSOMAL PROTEIN S27"/>
    <property type="match status" value="1"/>
</dbReference>
<dbReference type="GO" id="GO:0005739">
    <property type="term" value="C:mitochondrion"/>
    <property type="evidence" value="ECO:0007669"/>
    <property type="project" value="UniProtKB-SubCell"/>
</dbReference>
<evidence type="ECO:0000313" key="4">
    <source>
        <dbReference type="WBParaSite" id="PSAMB.scaffold1399size32041.g12852.t1"/>
    </source>
</evidence>
<accession>A0A914V235</accession>